<protein>
    <recommendedName>
        <fullName evidence="10">Flagellar protein FliL</fullName>
    </recommendedName>
</protein>
<sequence length="163" mass="17291">MAATKTDGKAKGSGKGWIGALALMTLVAVGTGGGLGTYLVSKVEKSVDLKKKDEEDKARKVLTYSGDLSLRSVGPLVTNLADSGDTWVRLEGAIVFKIGALPNPDATVAEIRQDVLAYLRTVSLAQIEGASGLQHLREDLAERVGLRTKGVVRDFIIETLIVQ</sequence>
<name>A0ABQ4SBB9_9HYPH</name>
<evidence type="ECO:0000256" key="6">
    <source>
        <dbReference type="ARBA" id="ARBA00022692"/>
    </source>
</evidence>
<keyword evidence="12" id="KW-1185">Reference proteome</keyword>
<proteinExistence type="inferred from homology"/>
<keyword evidence="10" id="KW-0997">Cell inner membrane</keyword>
<keyword evidence="8 10" id="KW-1133">Transmembrane helix</keyword>
<reference evidence="11" key="1">
    <citation type="journal article" date="2021" name="Front. Microbiol.">
        <title>Comprehensive Comparative Genomics and Phenotyping of Methylobacterium Species.</title>
        <authorList>
            <person name="Alessa O."/>
            <person name="Ogura Y."/>
            <person name="Fujitani Y."/>
            <person name="Takami H."/>
            <person name="Hayashi T."/>
            <person name="Sahin N."/>
            <person name="Tani A."/>
        </authorList>
    </citation>
    <scope>NUCLEOTIDE SEQUENCE</scope>
    <source>
        <strain evidence="11">DSM 17168</strain>
    </source>
</reference>
<dbReference type="Proteomes" id="UP001055153">
    <property type="component" value="Unassembled WGS sequence"/>
</dbReference>
<evidence type="ECO:0000256" key="4">
    <source>
        <dbReference type="ARBA" id="ARBA00022475"/>
    </source>
</evidence>
<dbReference type="InterPro" id="IPR005503">
    <property type="entry name" value="FliL"/>
</dbReference>
<evidence type="ECO:0000313" key="12">
    <source>
        <dbReference type="Proteomes" id="UP001055153"/>
    </source>
</evidence>
<reference evidence="11" key="2">
    <citation type="submission" date="2021-08" db="EMBL/GenBank/DDBJ databases">
        <authorList>
            <person name="Tani A."/>
            <person name="Ola A."/>
            <person name="Ogura Y."/>
            <person name="Katsura K."/>
            <person name="Hayashi T."/>
        </authorList>
    </citation>
    <scope>NUCLEOTIDE SEQUENCE</scope>
    <source>
        <strain evidence="11">DSM 17168</strain>
    </source>
</reference>
<keyword evidence="9 10" id="KW-0472">Membrane</keyword>
<evidence type="ECO:0000256" key="2">
    <source>
        <dbReference type="ARBA" id="ARBA00004162"/>
    </source>
</evidence>
<evidence type="ECO:0000313" key="11">
    <source>
        <dbReference type="EMBL" id="GJE00492.1"/>
    </source>
</evidence>
<keyword evidence="5 10" id="KW-0145">Chemotaxis</keyword>
<organism evidence="11 12">
    <name type="scientific">Methylobacterium isbiliense</name>
    <dbReference type="NCBI Taxonomy" id="315478"/>
    <lineage>
        <taxon>Bacteria</taxon>
        <taxon>Pseudomonadati</taxon>
        <taxon>Pseudomonadota</taxon>
        <taxon>Alphaproteobacteria</taxon>
        <taxon>Hyphomicrobiales</taxon>
        <taxon>Methylobacteriaceae</taxon>
        <taxon>Methylobacterium</taxon>
    </lineage>
</organism>
<evidence type="ECO:0000256" key="10">
    <source>
        <dbReference type="RuleBase" id="RU364125"/>
    </source>
</evidence>
<evidence type="ECO:0000256" key="8">
    <source>
        <dbReference type="ARBA" id="ARBA00022989"/>
    </source>
</evidence>
<dbReference type="EMBL" id="BPQQ01000027">
    <property type="protein sequence ID" value="GJE00492.1"/>
    <property type="molecule type" value="Genomic_DNA"/>
</dbReference>
<evidence type="ECO:0000256" key="3">
    <source>
        <dbReference type="ARBA" id="ARBA00008281"/>
    </source>
</evidence>
<keyword evidence="4" id="KW-1003">Cell membrane</keyword>
<keyword evidence="7 10" id="KW-0283">Flagellar rotation</keyword>
<dbReference type="RefSeq" id="WP_238235380.1">
    <property type="nucleotide sequence ID" value="NZ_BPQQ01000027.1"/>
</dbReference>
<comment type="caution">
    <text evidence="11">The sequence shown here is derived from an EMBL/GenBank/DDBJ whole genome shotgun (WGS) entry which is preliminary data.</text>
</comment>
<evidence type="ECO:0000256" key="1">
    <source>
        <dbReference type="ARBA" id="ARBA00002254"/>
    </source>
</evidence>
<evidence type="ECO:0000256" key="7">
    <source>
        <dbReference type="ARBA" id="ARBA00022779"/>
    </source>
</evidence>
<evidence type="ECO:0000256" key="9">
    <source>
        <dbReference type="ARBA" id="ARBA00023136"/>
    </source>
</evidence>
<comment type="function">
    <text evidence="1 10">Controls the rotational direction of flagella during chemotaxis.</text>
</comment>
<gene>
    <name evidence="11" type="ORF">GMJLKIPL_2414</name>
</gene>
<comment type="similarity">
    <text evidence="3 10">Belongs to the FliL family.</text>
</comment>
<evidence type="ECO:0000256" key="5">
    <source>
        <dbReference type="ARBA" id="ARBA00022500"/>
    </source>
</evidence>
<keyword evidence="6 10" id="KW-0812">Transmembrane</keyword>
<feature type="transmembrane region" description="Helical" evidence="10">
    <location>
        <begin position="17"/>
        <end position="41"/>
    </location>
</feature>
<comment type="subcellular location">
    <subcellularLocation>
        <location evidence="10">Cell inner membrane</location>
    </subcellularLocation>
    <subcellularLocation>
        <location evidence="2">Cell membrane</location>
        <topology evidence="2">Single-pass membrane protein</topology>
    </subcellularLocation>
</comment>
<dbReference type="Pfam" id="PF03748">
    <property type="entry name" value="FliL"/>
    <property type="match status" value="1"/>
</dbReference>
<accession>A0ABQ4SBB9</accession>